<feature type="transmembrane region" description="Helical" evidence="11">
    <location>
        <begin position="49"/>
        <end position="68"/>
    </location>
</feature>
<dbReference type="Proteomes" id="UP000799750">
    <property type="component" value="Unassembled WGS sequence"/>
</dbReference>
<keyword evidence="5 11" id="KW-1133">Transmembrane helix</keyword>
<dbReference type="OrthoDB" id="2874149at2759"/>
<accession>A0A6A6Q9E3</accession>
<evidence type="ECO:0000256" key="3">
    <source>
        <dbReference type="ARBA" id="ARBA00022507"/>
    </source>
</evidence>
<dbReference type="InterPro" id="IPR001499">
    <property type="entry name" value="GPCR_STE3"/>
</dbReference>
<name>A0A6A6Q9E3_9PEZI</name>
<keyword evidence="13" id="KW-1185">Reference proteome</keyword>
<feature type="transmembrane region" description="Helical" evidence="11">
    <location>
        <begin position="12"/>
        <end position="37"/>
    </location>
</feature>
<feature type="compositionally biased region" description="Basic and acidic residues" evidence="10">
    <location>
        <begin position="485"/>
        <end position="501"/>
    </location>
</feature>
<dbReference type="PANTHER" id="PTHR28097">
    <property type="entry name" value="PHEROMONE A FACTOR RECEPTOR"/>
    <property type="match status" value="1"/>
</dbReference>
<dbReference type="PANTHER" id="PTHR28097:SF1">
    <property type="entry name" value="PHEROMONE A FACTOR RECEPTOR"/>
    <property type="match status" value="1"/>
</dbReference>
<evidence type="ECO:0000256" key="6">
    <source>
        <dbReference type="ARBA" id="ARBA00023040"/>
    </source>
</evidence>
<evidence type="ECO:0000256" key="7">
    <source>
        <dbReference type="ARBA" id="ARBA00023136"/>
    </source>
</evidence>
<feature type="region of interest" description="Disordered" evidence="10">
    <location>
        <begin position="355"/>
        <end position="385"/>
    </location>
</feature>
<feature type="transmembrane region" description="Helical" evidence="11">
    <location>
        <begin position="88"/>
        <end position="108"/>
    </location>
</feature>
<comment type="similarity">
    <text evidence="2">Belongs to the G-protein coupled receptor 4 family.</text>
</comment>
<feature type="compositionally biased region" description="Polar residues" evidence="10">
    <location>
        <begin position="355"/>
        <end position="376"/>
    </location>
</feature>
<dbReference type="GO" id="GO:0004932">
    <property type="term" value="F:mating-type factor pheromone receptor activity"/>
    <property type="evidence" value="ECO:0007669"/>
    <property type="project" value="InterPro"/>
</dbReference>
<feature type="region of interest" description="Disordered" evidence="10">
    <location>
        <begin position="434"/>
        <end position="501"/>
    </location>
</feature>
<gene>
    <name evidence="12" type="ORF">BU16DRAFT_576048</name>
</gene>
<evidence type="ECO:0000256" key="8">
    <source>
        <dbReference type="ARBA" id="ARBA00023170"/>
    </source>
</evidence>
<feature type="transmembrane region" description="Helical" evidence="11">
    <location>
        <begin position="129"/>
        <end position="150"/>
    </location>
</feature>
<dbReference type="EMBL" id="MU004202">
    <property type="protein sequence ID" value="KAF2488711.1"/>
    <property type="molecule type" value="Genomic_DNA"/>
</dbReference>
<evidence type="ECO:0000256" key="10">
    <source>
        <dbReference type="SAM" id="MobiDB-lite"/>
    </source>
</evidence>
<keyword evidence="4 11" id="KW-0812">Transmembrane</keyword>
<dbReference type="AlphaFoldDB" id="A0A6A6Q9E3"/>
<dbReference type="GO" id="GO:0000750">
    <property type="term" value="P:pheromone-dependent signal transduction involved in conjugation with cellular fusion"/>
    <property type="evidence" value="ECO:0007669"/>
    <property type="project" value="TreeGrafter"/>
</dbReference>
<evidence type="ECO:0000256" key="5">
    <source>
        <dbReference type="ARBA" id="ARBA00022989"/>
    </source>
</evidence>
<comment type="subcellular location">
    <subcellularLocation>
        <location evidence="1">Membrane</location>
        <topology evidence="1">Multi-pass membrane protein</topology>
    </subcellularLocation>
</comment>
<dbReference type="CDD" id="cd14966">
    <property type="entry name" value="7tmD_STE3"/>
    <property type="match status" value="1"/>
</dbReference>
<dbReference type="GO" id="GO:0005886">
    <property type="term" value="C:plasma membrane"/>
    <property type="evidence" value="ECO:0007669"/>
    <property type="project" value="TreeGrafter"/>
</dbReference>
<keyword evidence="3" id="KW-0589">Pheromone response</keyword>
<protein>
    <submittedName>
        <fullName evidence="12">STE3-domain-containing protein</fullName>
    </submittedName>
</protein>
<organism evidence="12 13">
    <name type="scientific">Lophium mytilinum</name>
    <dbReference type="NCBI Taxonomy" id="390894"/>
    <lineage>
        <taxon>Eukaryota</taxon>
        <taxon>Fungi</taxon>
        <taxon>Dikarya</taxon>
        <taxon>Ascomycota</taxon>
        <taxon>Pezizomycotina</taxon>
        <taxon>Dothideomycetes</taxon>
        <taxon>Pleosporomycetidae</taxon>
        <taxon>Mytilinidiales</taxon>
        <taxon>Mytilinidiaceae</taxon>
        <taxon>Lophium</taxon>
    </lineage>
</organism>
<dbReference type="PRINTS" id="PR00899">
    <property type="entry name" value="GPCRSTE3"/>
</dbReference>
<evidence type="ECO:0000256" key="1">
    <source>
        <dbReference type="ARBA" id="ARBA00004141"/>
    </source>
</evidence>
<evidence type="ECO:0000313" key="13">
    <source>
        <dbReference type="Proteomes" id="UP000799750"/>
    </source>
</evidence>
<evidence type="ECO:0000256" key="4">
    <source>
        <dbReference type="ARBA" id="ARBA00022692"/>
    </source>
</evidence>
<keyword evidence="8" id="KW-0675">Receptor</keyword>
<reference evidence="12" key="1">
    <citation type="journal article" date="2020" name="Stud. Mycol.">
        <title>101 Dothideomycetes genomes: a test case for predicting lifestyles and emergence of pathogens.</title>
        <authorList>
            <person name="Haridas S."/>
            <person name="Albert R."/>
            <person name="Binder M."/>
            <person name="Bloem J."/>
            <person name="Labutti K."/>
            <person name="Salamov A."/>
            <person name="Andreopoulos B."/>
            <person name="Baker S."/>
            <person name="Barry K."/>
            <person name="Bills G."/>
            <person name="Bluhm B."/>
            <person name="Cannon C."/>
            <person name="Castanera R."/>
            <person name="Culley D."/>
            <person name="Daum C."/>
            <person name="Ezra D."/>
            <person name="Gonzalez J."/>
            <person name="Henrissat B."/>
            <person name="Kuo A."/>
            <person name="Liang C."/>
            <person name="Lipzen A."/>
            <person name="Lutzoni F."/>
            <person name="Magnuson J."/>
            <person name="Mondo S."/>
            <person name="Nolan M."/>
            <person name="Ohm R."/>
            <person name="Pangilinan J."/>
            <person name="Park H.-J."/>
            <person name="Ramirez L."/>
            <person name="Alfaro M."/>
            <person name="Sun H."/>
            <person name="Tritt A."/>
            <person name="Yoshinaga Y."/>
            <person name="Zwiers L.-H."/>
            <person name="Turgeon B."/>
            <person name="Goodwin S."/>
            <person name="Spatafora J."/>
            <person name="Crous P."/>
            <person name="Grigoriev I."/>
        </authorList>
    </citation>
    <scope>NUCLEOTIDE SEQUENCE</scope>
    <source>
        <strain evidence="12">CBS 269.34</strain>
    </source>
</reference>
<proteinExistence type="inferred from homology"/>
<dbReference type="Pfam" id="PF02076">
    <property type="entry name" value="STE3"/>
    <property type="match status" value="1"/>
</dbReference>
<sequence length="501" mass="56250">MASSILERIKYPYYPIAVVIPVLSSITIVLDIPMLIWHCHQRNLAATSLVLWIIIMNLINVTNAIIWPRDNLAEWWDGNVLCDIESRLVIAAWVALPGGLACILRRLAKVLDTKNIVVAPSRAHRIRELIFDLLWCWVFPLLSMVMYYFVQTIRYFIYGIQGCGPGFHTSWASVVFVWIWPPIIDSFAAYYSVILVYRLYKYRSQFSHLVQARGQTNSRFLRLFAVAFIICIGTLPLVFYILYDNASALRFENDPYDWDTVHEHTGDMMLYVPSEGKVRYEVWIRIANGFLIFLLLGTGAEAYQLYKGWMVKLGLGKVVQALESSTVSMKTSWFSVSEKTKTVFKSKGSLASSSQATTVTDGSQSASIGHSSTTESMLKHPAPANAATKKPFGLKRLFQYSSARPNILPVSVIDTEDTSNLYFPKSWKTAKAAGKWRDSEQSTSTTNPQLDMTLVSGSPNVVAHAWSTERSPSTSEGPKGNAVTVRHEVSVESKKAGKEDV</sequence>
<keyword evidence="7 11" id="KW-0472">Membrane</keyword>
<evidence type="ECO:0000256" key="9">
    <source>
        <dbReference type="ARBA" id="ARBA00023224"/>
    </source>
</evidence>
<feature type="transmembrane region" description="Helical" evidence="11">
    <location>
        <begin position="170"/>
        <end position="200"/>
    </location>
</feature>
<feature type="transmembrane region" description="Helical" evidence="11">
    <location>
        <begin position="220"/>
        <end position="243"/>
    </location>
</feature>
<evidence type="ECO:0000313" key="12">
    <source>
        <dbReference type="EMBL" id="KAF2488711.1"/>
    </source>
</evidence>
<evidence type="ECO:0000256" key="11">
    <source>
        <dbReference type="SAM" id="Phobius"/>
    </source>
</evidence>
<keyword evidence="6" id="KW-0297">G-protein coupled receptor</keyword>
<evidence type="ECO:0000256" key="2">
    <source>
        <dbReference type="ARBA" id="ARBA00011085"/>
    </source>
</evidence>
<keyword evidence="9" id="KW-0807">Transducer</keyword>
<feature type="compositionally biased region" description="Polar residues" evidence="10">
    <location>
        <begin position="441"/>
        <end position="459"/>
    </location>
</feature>